<evidence type="ECO:0000256" key="3">
    <source>
        <dbReference type="ARBA" id="ARBA00022692"/>
    </source>
</evidence>
<keyword evidence="9" id="KW-1185">Reference proteome</keyword>
<gene>
    <name evidence="8" type="ORF">AABB81_15905</name>
</gene>
<evidence type="ECO:0000313" key="8">
    <source>
        <dbReference type="EMBL" id="MEL4457391.1"/>
    </source>
</evidence>
<feature type="transmembrane region" description="Helical" evidence="6">
    <location>
        <begin position="240"/>
        <end position="259"/>
    </location>
</feature>
<feature type="transmembrane region" description="Helical" evidence="6">
    <location>
        <begin position="75"/>
        <end position="95"/>
    </location>
</feature>
<evidence type="ECO:0000259" key="7">
    <source>
        <dbReference type="PROSITE" id="PS50850"/>
    </source>
</evidence>
<organism evidence="8 9">
    <name type="scientific">Lutimonas vermicola</name>
    <dbReference type="NCBI Taxonomy" id="414288"/>
    <lineage>
        <taxon>Bacteria</taxon>
        <taxon>Pseudomonadati</taxon>
        <taxon>Bacteroidota</taxon>
        <taxon>Flavobacteriia</taxon>
        <taxon>Flavobacteriales</taxon>
        <taxon>Flavobacteriaceae</taxon>
        <taxon>Lutimonas</taxon>
    </lineage>
</organism>
<feature type="transmembrane region" description="Helical" evidence="6">
    <location>
        <begin position="12"/>
        <end position="30"/>
    </location>
</feature>
<feature type="transmembrane region" description="Helical" evidence="6">
    <location>
        <begin position="204"/>
        <end position="228"/>
    </location>
</feature>
<dbReference type="Pfam" id="PF07690">
    <property type="entry name" value="MFS_1"/>
    <property type="match status" value="2"/>
</dbReference>
<protein>
    <submittedName>
        <fullName evidence="8">MFS transporter</fullName>
    </submittedName>
</protein>
<dbReference type="EMBL" id="JBCDNA010000003">
    <property type="protein sequence ID" value="MEL4457391.1"/>
    <property type="molecule type" value="Genomic_DNA"/>
</dbReference>
<evidence type="ECO:0000313" key="9">
    <source>
        <dbReference type="Proteomes" id="UP001474120"/>
    </source>
</evidence>
<dbReference type="Gene3D" id="1.20.1250.20">
    <property type="entry name" value="MFS general substrate transporter like domains"/>
    <property type="match status" value="1"/>
</dbReference>
<comment type="caution">
    <text evidence="8">The sequence shown here is derived from an EMBL/GenBank/DDBJ whole genome shotgun (WGS) entry which is preliminary data.</text>
</comment>
<dbReference type="PANTHER" id="PTHR43124:SF3">
    <property type="entry name" value="CHLORAMPHENICOL EFFLUX PUMP RV0191"/>
    <property type="match status" value="1"/>
</dbReference>
<comment type="subcellular location">
    <subcellularLocation>
        <location evidence="1">Cell membrane</location>
        <topology evidence="1">Multi-pass membrane protein</topology>
    </subcellularLocation>
</comment>
<feature type="transmembrane region" description="Helical" evidence="6">
    <location>
        <begin position="101"/>
        <end position="123"/>
    </location>
</feature>
<name>A0ABU9L6R1_9FLAO</name>
<dbReference type="SUPFAM" id="SSF103473">
    <property type="entry name" value="MFS general substrate transporter"/>
    <property type="match status" value="1"/>
</dbReference>
<dbReference type="Proteomes" id="UP001474120">
    <property type="component" value="Unassembled WGS sequence"/>
</dbReference>
<reference evidence="8 9" key="1">
    <citation type="submission" date="2024-04" db="EMBL/GenBank/DDBJ databases">
        <title>whole genome sequencing of Lutimonas vermicola strain IMCC1616.</title>
        <authorList>
            <person name="Bae S.S."/>
        </authorList>
    </citation>
    <scope>NUCLEOTIDE SEQUENCE [LARGE SCALE GENOMIC DNA]</scope>
    <source>
        <strain evidence="8 9">IMCC1616</strain>
    </source>
</reference>
<dbReference type="InterPro" id="IPR020846">
    <property type="entry name" value="MFS_dom"/>
</dbReference>
<feature type="transmembrane region" description="Helical" evidence="6">
    <location>
        <begin position="135"/>
        <end position="158"/>
    </location>
</feature>
<dbReference type="InterPro" id="IPR036259">
    <property type="entry name" value="MFS_trans_sf"/>
</dbReference>
<feature type="transmembrane region" description="Helical" evidence="6">
    <location>
        <begin position="358"/>
        <end position="381"/>
    </location>
</feature>
<sequence>MDVESRQVKVVLLLVSSLTIMSMITISASLPDMTKAFSDVPNGPKLVKLVLSFPGLFIALSAIVAGMFIDKFGRLRLLGISLVLYALGGVSGYWLDNLYLILAGRAVLGVSVGISMTIVTTLVADYYQGKSRQKFAGLQIAVMSIGGIVFITLGGILADISWRAPFLIYFFSLLILPFCYLYLKEPKRDLKAQESQTGIKSPAIIWFVFINVMLMWILFFIIPIQIPFYLKDLGVEKNSMIGLAIASSTFFSAVAAFSYSRIKDKFSFHQIFALGYFLMAVAFAFIAAGHSYFMVMLGMLFAGLGMGIMIPNANIWVMQLAPPEIRGREIGRLTTFWFLGQFLSPLLLLPFLDYFSQSQLYFVISGILIALSLVFMGVYYMNSRKAQLE</sequence>
<accession>A0ABU9L6R1</accession>
<evidence type="ECO:0000256" key="4">
    <source>
        <dbReference type="ARBA" id="ARBA00022989"/>
    </source>
</evidence>
<proteinExistence type="predicted"/>
<keyword evidence="5 6" id="KW-0472">Membrane</keyword>
<evidence type="ECO:0000256" key="2">
    <source>
        <dbReference type="ARBA" id="ARBA00022475"/>
    </source>
</evidence>
<dbReference type="CDD" id="cd17473">
    <property type="entry name" value="MFS_arabinose_efflux_permease_like"/>
    <property type="match status" value="1"/>
</dbReference>
<keyword evidence="3 6" id="KW-0812">Transmembrane</keyword>
<evidence type="ECO:0000256" key="1">
    <source>
        <dbReference type="ARBA" id="ARBA00004651"/>
    </source>
</evidence>
<feature type="transmembrane region" description="Helical" evidence="6">
    <location>
        <begin position="299"/>
        <end position="321"/>
    </location>
</feature>
<feature type="transmembrane region" description="Helical" evidence="6">
    <location>
        <begin position="271"/>
        <end position="293"/>
    </location>
</feature>
<feature type="transmembrane region" description="Helical" evidence="6">
    <location>
        <begin position="164"/>
        <end position="183"/>
    </location>
</feature>
<feature type="transmembrane region" description="Helical" evidence="6">
    <location>
        <begin position="50"/>
        <end position="68"/>
    </location>
</feature>
<dbReference type="PANTHER" id="PTHR43124">
    <property type="entry name" value="PURINE EFFLUX PUMP PBUE"/>
    <property type="match status" value="1"/>
</dbReference>
<feature type="transmembrane region" description="Helical" evidence="6">
    <location>
        <begin position="333"/>
        <end position="352"/>
    </location>
</feature>
<dbReference type="PROSITE" id="PS50850">
    <property type="entry name" value="MFS"/>
    <property type="match status" value="1"/>
</dbReference>
<dbReference type="InterPro" id="IPR011701">
    <property type="entry name" value="MFS"/>
</dbReference>
<feature type="domain" description="Major facilitator superfamily (MFS) profile" evidence="7">
    <location>
        <begin position="8"/>
        <end position="384"/>
    </location>
</feature>
<evidence type="ECO:0000256" key="5">
    <source>
        <dbReference type="ARBA" id="ARBA00023136"/>
    </source>
</evidence>
<keyword evidence="2" id="KW-1003">Cell membrane</keyword>
<dbReference type="InterPro" id="IPR050189">
    <property type="entry name" value="MFS_Efflux_Transporters"/>
</dbReference>
<evidence type="ECO:0000256" key="6">
    <source>
        <dbReference type="SAM" id="Phobius"/>
    </source>
</evidence>
<keyword evidence="4 6" id="KW-1133">Transmembrane helix</keyword>